<dbReference type="AlphaFoldDB" id="A0AAV9HV32"/>
<dbReference type="InterPro" id="IPR001128">
    <property type="entry name" value="Cyt_P450"/>
</dbReference>
<proteinExistence type="inferred from homology"/>
<dbReference type="GO" id="GO:0020037">
    <property type="term" value="F:heme binding"/>
    <property type="evidence" value="ECO:0007669"/>
    <property type="project" value="InterPro"/>
</dbReference>
<feature type="chain" id="PRO_5043597443" evidence="9">
    <location>
        <begin position="19"/>
        <end position="528"/>
    </location>
</feature>
<dbReference type="PRINTS" id="PR00463">
    <property type="entry name" value="EP450I"/>
</dbReference>
<reference evidence="10" key="1">
    <citation type="journal article" date="2023" name="Mol. Phylogenet. Evol.">
        <title>Genome-scale phylogeny and comparative genomics of the fungal order Sordariales.</title>
        <authorList>
            <person name="Hensen N."/>
            <person name="Bonometti L."/>
            <person name="Westerberg I."/>
            <person name="Brannstrom I.O."/>
            <person name="Guillou S."/>
            <person name="Cros-Aarteil S."/>
            <person name="Calhoun S."/>
            <person name="Haridas S."/>
            <person name="Kuo A."/>
            <person name="Mondo S."/>
            <person name="Pangilinan J."/>
            <person name="Riley R."/>
            <person name="LaButti K."/>
            <person name="Andreopoulos B."/>
            <person name="Lipzen A."/>
            <person name="Chen C."/>
            <person name="Yan M."/>
            <person name="Daum C."/>
            <person name="Ng V."/>
            <person name="Clum A."/>
            <person name="Steindorff A."/>
            <person name="Ohm R.A."/>
            <person name="Martin F."/>
            <person name="Silar P."/>
            <person name="Natvig D.O."/>
            <person name="Lalanne C."/>
            <person name="Gautier V."/>
            <person name="Ament-Velasquez S.L."/>
            <person name="Kruys A."/>
            <person name="Hutchinson M.I."/>
            <person name="Powell A.J."/>
            <person name="Barry K."/>
            <person name="Miller A.N."/>
            <person name="Grigoriev I.V."/>
            <person name="Debuchy R."/>
            <person name="Gladieux P."/>
            <person name="Hiltunen Thoren M."/>
            <person name="Johannesson H."/>
        </authorList>
    </citation>
    <scope>NUCLEOTIDE SEQUENCE</scope>
    <source>
        <strain evidence="10">PSN324</strain>
    </source>
</reference>
<evidence type="ECO:0000256" key="5">
    <source>
        <dbReference type="ARBA" id="ARBA00023002"/>
    </source>
</evidence>
<keyword evidence="9" id="KW-0732">Signal</keyword>
<comment type="caution">
    <text evidence="10">The sequence shown here is derived from an EMBL/GenBank/DDBJ whole genome shotgun (WGS) entry which is preliminary data.</text>
</comment>
<keyword evidence="3 8" id="KW-0349">Heme</keyword>
<comment type="similarity">
    <text evidence="2">Belongs to the cytochrome P450 family.</text>
</comment>
<keyword evidence="4 8" id="KW-0479">Metal-binding</keyword>
<feature type="binding site" description="axial binding residue" evidence="8">
    <location>
        <position position="468"/>
    </location>
    <ligand>
        <name>heme</name>
        <dbReference type="ChEBI" id="CHEBI:30413"/>
    </ligand>
    <ligandPart>
        <name>Fe</name>
        <dbReference type="ChEBI" id="CHEBI:18248"/>
    </ligandPart>
</feature>
<reference evidence="10" key="2">
    <citation type="submission" date="2023-06" db="EMBL/GenBank/DDBJ databases">
        <authorList>
            <consortium name="Lawrence Berkeley National Laboratory"/>
            <person name="Mondo S.J."/>
            <person name="Hensen N."/>
            <person name="Bonometti L."/>
            <person name="Westerberg I."/>
            <person name="Brannstrom I.O."/>
            <person name="Guillou S."/>
            <person name="Cros-Aarteil S."/>
            <person name="Calhoun S."/>
            <person name="Haridas S."/>
            <person name="Kuo A."/>
            <person name="Pangilinan J."/>
            <person name="Riley R."/>
            <person name="Labutti K."/>
            <person name="Andreopoulos B."/>
            <person name="Lipzen A."/>
            <person name="Chen C."/>
            <person name="Yanf M."/>
            <person name="Daum C."/>
            <person name="Ng V."/>
            <person name="Clum A."/>
            <person name="Steindorff A."/>
            <person name="Ohm R."/>
            <person name="Martin F."/>
            <person name="Silar P."/>
            <person name="Natvig D."/>
            <person name="Lalanne C."/>
            <person name="Gautier V."/>
            <person name="Ament-Velasquez S.L."/>
            <person name="Kruys A."/>
            <person name="Hutchinson M.I."/>
            <person name="Powell A.J."/>
            <person name="Barry K."/>
            <person name="Miller A.N."/>
            <person name="Grigoriev I.V."/>
            <person name="Debuchy R."/>
            <person name="Gladieux P."/>
            <person name="Thoren M.H."/>
            <person name="Johannesson H."/>
        </authorList>
    </citation>
    <scope>NUCLEOTIDE SEQUENCE</scope>
    <source>
        <strain evidence="10">PSN324</strain>
    </source>
</reference>
<evidence type="ECO:0000313" key="10">
    <source>
        <dbReference type="EMBL" id="KAK4464547.1"/>
    </source>
</evidence>
<gene>
    <name evidence="10" type="ORF">QBC42DRAFT_336861</name>
</gene>
<dbReference type="PANTHER" id="PTHR24305">
    <property type="entry name" value="CYTOCHROME P450"/>
    <property type="match status" value="1"/>
</dbReference>
<name>A0AAV9HV32_9PEZI</name>
<accession>A0AAV9HV32</accession>
<dbReference type="GO" id="GO:0005506">
    <property type="term" value="F:iron ion binding"/>
    <property type="evidence" value="ECO:0007669"/>
    <property type="project" value="InterPro"/>
</dbReference>
<evidence type="ECO:0000256" key="7">
    <source>
        <dbReference type="ARBA" id="ARBA00023033"/>
    </source>
</evidence>
<keyword evidence="11" id="KW-1185">Reference proteome</keyword>
<sequence>MPSIFFLFFFFGCGVGQATQEFAPRMNILQIAFIAFFVHRVFITVHRLYFHPLSSFPGPKLAAVTSLYETWYAVLSPTSVPWPEYERTVLHPRYGPIVRVRPDALHVSDPAAFRQIHKAGRKFKKARYFYGSFKLDNSVFGDLDVDFQRERKALMAPLFAKPEIVGRYEELVRERTSFLMNRISRIVADKGGKGVVLMKTAISALVADIAADVIFKGSYGILNSKDMTHPVTESVDLFNDTVPIFIYFPLLIPLLESIPDWFMSRVFPSGSGQNRLIEAITKMVDALEQGKKTGNLKSEERQSVVAQLLDHLDAKTLVVECFSVFGAAVHTTQWSIQRTIYHLAANPSIQQKVFEELKSAYPQRDSEITSAELESLPYFVAVMKEALRLSHAVSGSLPREAPPDGHTELCGRHIPPGTILESDIYHIHLNDSLFPDAHKFEPGRWLQGDRSKALEKYLVPYSMGSYMCLGYTLANLVMYVSVAKLVRRFEIELTPELEKEGFRFATPWTAVKRGAKIEFIFRERAESE</sequence>
<dbReference type="Pfam" id="PF00067">
    <property type="entry name" value="p450"/>
    <property type="match status" value="1"/>
</dbReference>
<dbReference type="Proteomes" id="UP001321749">
    <property type="component" value="Unassembled WGS sequence"/>
</dbReference>
<dbReference type="PANTHER" id="PTHR24305:SF157">
    <property type="entry name" value="N-ACETYLTRYPTOPHAN 6-HYDROXYLASE IVOC-RELATED"/>
    <property type="match status" value="1"/>
</dbReference>
<dbReference type="SUPFAM" id="SSF48264">
    <property type="entry name" value="Cytochrome P450"/>
    <property type="match status" value="1"/>
</dbReference>
<evidence type="ECO:0000256" key="3">
    <source>
        <dbReference type="ARBA" id="ARBA00022617"/>
    </source>
</evidence>
<dbReference type="InterPro" id="IPR050121">
    <property type="entry name" value="Cytochrome_P450_monoxygenase"/>
</dbReference>
<dbReference type="InterPro" id="IPR036396">
    <property type="entry name" value="Cyt_P450_sf"/>
</dbReference>
<comment type="cofactor">
    <cofactor evidence="1 8">
        <name>heme</name>
        <dbReference type="ChEBI" id="CHEBI:30413"/>
    </cofactor>
</comment>
<evidence type="ECO:0000256" key="9">
    <source>
        <dbReference type="SAM" id="SignalP"/>
    </source>
</evidence>
<feature type="signal peptide" evidence="9">
    <location>
        <begin position="1"/>
        <end position="18"/>
    </location>
</feature>
<dbReference type="GO" id="GO:0004497">
    <property type="term" value="F:monooxygenase activity"/>
    <property type="evidence" value="ECO:0007669"/>
    <property type="project" value="UniProtKB-KW"/>
</dbReference>
<evidence type="ECO:0000313" key="11">
    <source>
        <dbReference type="Proteomes" id="UP001321749"/>
    </source>
</evidence>
<dbReference type="CDD" id="cd11062">
    <property type="entry name" value="CYP58-like"/>
    <property type="match status" value="1"/>
</dbReference>
<dbReference type="GO" id="GO:0016705">
    <property type="term" value="F:oxidoreductase activity, acting on paired donors, with incorporation or reduction of molecular oxygen"/>
    <property type="evidence" value="ECO:0007669"/>
    <property type="project" value="InterPro"/>
</dbReference>
<dbReference type="Gene3D" id="1.10.630.10">
    <property type="entry name" value="Cytochrome P450"/>
    <property type="match status" value="1"/>
</dbReference>
<evidence type="ECO:0000256" key="1">
    <source>
        <dbReference type="ARBA" id="ARBA00001971"/>
    </source>
</evidence>
<dbReference type="InterPro" id="IPR002401">
    <property type="entry name" value="Cyt_P450_E_grp-I"/>
</dbReference>
<keyword evidence="5" id="KW-0560">Oxidoreductase</keyword>
<dbReference type="EMBL" id="MU864947">
    <property type="protein sequence ID" value="KAK4464547.1"/>
    <property type="molecule type" value="Genomic_DNA"/>
</dbReference>
<keyword evidence="7" id="KW-0503">Monooxygenase</keyword>
<organism evidence="10 11">
    <name type="scientific">Cladorrhinum samala</name>
    <dbReference type="NCBI Taxonomy" id="585594"/>
    <lineage>
        <taxon>Eukaryota</taxon>
        <taxon>Fungi</taxon>
        <taxon>Dikarya</taxon>
        <taxon>Ascomycota</taxon>
        <taxon>Pezizomycotina</taxon>
        <taxon>Sordariomycetes</taxon>
        <taxon>Sordariomycetidae</taxon>
        <taxon>Sordariales</taxon>
        <taxon>Podosporaceae</taxon>
        <taxon>Cladorrhinum</taxon>
    </lineage>
</organism>
<evidence type="ECO:0000256" key="6">
    <source>
        <dbReference type="ARBA" id="ARBA00023004"/>
    </source>
</evidence>
<keyword evidence="6 8" id="KW-0408">Iron</keyword>
<evidence type="ECO:0000256" key="4">
    <source>
        <dbReference type="ARBA" id="ARBA00022723"/>
    </source>
</evidence>
<evidence type="ECO:0000256" key="8">
    <source>
        <dbReference type="PIRSR" id="PIRSR602401-1"/>
    </source>
</evidence>
<protein>
    <submittedName>
        <fullName evidence="10">Cytochrome P450</fullName>
    </submittedName>
</protein>
<evidence type="ECO:0000256" key="2">
    <source>
        <dbReference type="ARBA" id="ARBA00010617"/>
    </source>
</evidence>